<keyword evidence="2" id="KW-1185">Reference proteome</keyword>
<protein>
    <submittedName>
        <fullName evidence="1">Uncharacterized protein</fullName>
    </submittedName>
</protein>
<accession>A0AAV8Y417</accession>
<sequence>MCTIHLLAASQSVYKNTGNHNVLKDTVLSREIIEIDENFKYISRFNDIMKLVPQLLGYYEDELTFPKARKYISKFVSNYLSERSNTNRINSVPTPTEEISSRTARDYFVTLRSNNDFELGVIKP</sequence>
<evidence type="ECO:0000313" key="1">
    <source>
        <dbReference type="EMBL" id="KAJ8946218.1"/>
    </source>
</evidence>
<dbReference type="EMBL" id="JAPWTK010000192">
    <property type="protein sequence ID" value="KAJ8946218.1"/>
    <property type="molecule type" value="Genomic_DNA"/>
</dbReference>
<name>A0AAV8Y417_9CUCU</name>
<dbReference type="AlphaFoldDB" id="A0AAV8Y417"/>
<reference evidence="1" key="1">
    <citation type="journal article" date="2023" name="Insect Mol. Biol.">
        <title>Genome sequencing provides insights into the evolution of gene families encoding plant cell wall-degrading enzymes in longhorned beetles.</title>
        <authorList>
            <person name="Shin N.R."/>
            <person name="Okamura Y."/>
            <person name="Kirsch R."/>
            <person name="Pauchet Y."/>
        </authorList>
    </citation>
    <scope>NUCLEOTIDE SEQUENCE</scope>
    <source>
        <strain evidence="1">AMC_N1</strain>
    </source>
</reference>
<dbReference type="Proteomes" id="UP001162162">
    <property type="component" value="Unassembled WGS sequence"/>
</dbReference>
<proteinExistence type="predicted"/>
<comment type="caution">
    <text evidence="1">The sequence shown here is derived from an EMBL/GenBank/DDBJ whole genome shotgun (WGS) entry which is preliminary data.</text>
</comment>
<evidence type="ECO:0000313" key="2">
    <source>
        <dbReference type="Proteomes" id="UP001162162"/>
    </source>
</evidence>
<gene>
    <name evidence="1" type="ORF">NQ318_013029</name>
</gene>
<organism evidence="1 2">
    <name type="scientific">Aromia moschata</name>
    <dbReference type="NCBI Taxonomy" id="1265417"/>
    <lineage>
        <taxon>Eukaryota</taxon>
        <taxon>Metazoa</taxon>
        <taxon>Ecdysozoa</taxon>
        <taxon>Arthropoda</taxon>
        <taxon>Hexapoda</taxon>
        <taxon>Insecta</taxon>
        <taxon>Pterygota</taxon>
        <taxon>Neoptera</taxon>
        <taxon>Endopterygota</taxon>
        <taxon>Coleoptera</taxon>
        <taxon>Polyphaga</taxon>
        <taxon>Cucujiformia</taxon>
        <taxon>Chrysomeloidea</taxon>
        <taxon>Cerambycidae</taxon>
        <taxon>Cerambycinae</taxon>
        <taxon>Callichromatini</taxon>
        <taxon>Aromia</taxon>
    </lineage>
</organism>